<proteinExistence type="inferred from homology"/>
<evidence type="ECO:0000256" key="6">
    <source>
        <dbReference type="ARBA" id="ARBA00022676"/>
    </source>
</evidence>
<evidence type="ECO:0000256" key="9">
    <source>
        <dbReference type="ARBA" id="ARBA00022723"/>
    </source>
</evidence>
<feature type="transmembrane region" description="Helical" evidence="14">
    <location>
        <begin position="234"/>
        <end position="252"/>
    </location>
</feature>
<comment type="similarity">
    <text evidence="5">Belongs to the STT3 family.</text>
</comment>
<evidence type="ECO:0000259" key="16">
    <source>
        <dbReference type="Pfam" id="PF18079"/>
    </source>
</evidence>
<dbReference type="EMBL" id="CP001390">
    <property type="protein sequence ID" value="ACM19784.2"/>
    <property type="molecule type" value="Genomic_DNA"/>
</dbReference>
<feature type="transmembrane region" description="Helical" evidence="14">
    <location>
        <begin position="404"/>
        <end position="423"/>
    </location>
</feature>
<dbReference type="GO" id="GO:0004576">
    <property type="term" value="F:oligosaccharyl transferase activity"/>
    <property type="evidence" value="ECO:0007669"/>
    <property type="project" value="InterPro"/>
</dbReference>
<feature type="domain" description="Archaeal glycosylation protein B peripheral" evidence="16">
    <location>
        <begin position="648"/>
        <end position="735"/>
    </location>
</feature>
<evidence type="ECO:0000256" key="14">
    <source>
        <dbReference type="SAM" id="Phobius"/>
    </source>
</evidence>
<feature type="transmembrane region" description="Helical" evidence="14">
    <location>
        <begin position="128"/>
        <end position="146"/>
    </location>
</feature>
<organism evidence="18 19">
    <name type="scientific">Geotalea daltonii (strain DSM 22248 / JCM 15807 / FRC-32)</name>
    <name type="common">Geobacter daltonii</name>
    <dbReference type="NCBI Taxonomy" id="316067"/>
    <lineage>
        <taxon>Bacteria</taxon>
        <taxon>Pseudomonadati</taxon>
        <taxon>Thermodesulfobacteriota</taxon>
        <taxon>Desulfuromonadia</taxon>
        <taxon>Geobacterales</taxon>
        <taxon>Geobacteraceae</taxon>
        <taxon>Geotalea</taxon>
    </lineage>
</organism>
<dbReference type="Pfam" id="PF18079">
    <property type="entry name" value="AglB_L1"/>
    <property type="match status" value="1"/>
</dbReference>
<keyword evidence="8 14" id="KW-0812">Transmembrane</keyword>
<sequence>MPDSGRSVFFALTAFLLRSLPWKNFVGLDGQYLFYGPDSYDHLRRITLGMTSFPAVPSFDSYYGYPLGTGQIWSPLFDYLISALVLLFGGDVHTAHTLGFWLPPVLSFFTIFMVYAAGVRFFGRRAGFVAAGVTALLPGHIIYSLVSELDHHVAEPMVCLAIVISHLKAFEHLDEGSPTKVDWLSTGGLMVFALLIWRGSVIFWGIFFLALAVQIIAERVSRRDAKNVSRYGRNACLFAALLLLPVCSFDLWGTAQGVSFGIISWFHVILLASFALCLHHLGNLQTIKMKFHAVTVTAGIAALVVFAPGVKRFFFELLSGISVIGGKDPWLDSISELRPMLFPAGKFDLRHATETMSFLYWLVPAALILSCIRWRNSSFRDFRYSVFIVWGGVLWLIPFFRERYIHLAALATALSAGLLFLYWTERASTFLKRYYACAAACLLLLLLISPSAAYIKDLPNITLPDHEKSDLMASLAWLRENTPATSFFLSAEKVPEYGVLSDWGLGAYIDYIARRPTVSTNFGWETHGLFESASFLTSTKPEDAEKILRLNKVRYLFLNEVTGSLPRLKSIAEFGIRKSSSTSSVQTFNPLATMYYRLYIQNGSIYQVGGNTEHALGKYRLVFESANGFVDPYVGFVSHYKIFELVPGAVIKGRVQPGKNISLKLLISTQAGRPFTYREEIIAGSDGEFSIVVPYSTTGNAAAGVAPAGKYSITAGNENFLVHVNEAAIQFGEVIQIN</sequence>
<dbReference type="PANTHER" id="PTHR13872:SF1">
    <property type="entry name" value="DOLICHYL-DIPHOSPHOOLIGOSACCHARIDE--PROTEIN GLYCOSYLTRANSFERASE SUBUNIT STT3B"/>
    <property type="match status" value="1"/>
</dbReference>
<evidence type="ECO:0000313" key="19">
    <source>
        <dbReference type="Proteomes" id="UP000007721"/>
    </source>
</evidence>
<dbReference type="Gene3D" id="2.60.40.3390">
    <property type="match status" value="1"/>
</dbReference>
<evidence type="ECO:0000256" key="8">
    <source>
        <dbReference type="ARBA" id="ARBA00022692"/>
    </source>
</evidence>
<dbReference type="Gene3D" id="3.40.50.12610">
    <property type="match status" value="1"/>
</dbReference>
<reference evidence="18 19" key="1">
    <citation type="submission" date="2009-01" db="EMBL/GenBank/DDBJ databases">
        <title>Complete sequence of Geobacter sp. FRC-32.</title>
        <authorList>
            <consortium name="US DOE Joint Genome Institute"/>
            <person name="Lucas S."/>
            <person name="Copeland A."/>
            <person name="Lapidus A."/>
            <person name="Glavina del Rio T."/>
            <person name="Dalin E."/>
            <person name="Tice H."/>
            <person name="Bruce D."/>
            <person name="Goodwin L."/>
            <person name="Pitluck S."/>
            <person name="Saunders E."/>
            <person name="Brettin T."/>
            <person name="Detter J.C."/>
            <person name="Han C."/>
            <person name="Larimer F."/>
            <person name="Land M."/>
            <person name="Hauser L."/>
            <person name="Kyrpides N."/>
            <person name="Ovchinnikova G."/>
            <person name="Kostka J."/>
            <person name="Richardson P."/>
        </authorList>
    </citation>
    <scope>NUCLEOTIDE SEQUENCE [LARGE SCALE GENOMIC DNA]</scope>
    <source>
        <strain evidence="19">DSM 22248 / JCM 15807 / FRC-32</strain>
    </source>
</reference>
<dbReference type="STRING" id="316067.Geob_1424"/>
<evidence type="ECO:0000256" key="1">
    <source>
        <dbReference type="ARBA" id="ARBA00001936"/>
    </source>
</evidence>
<comment type="cofactor">
    <cofactor evidence="2">
        <name>Mg(2+)</name>
        <dbReference type="ChEBI" id="CHEBI:18420"/>
    </cofactor>
</comment>
<feature type="transmembrane region" description="Helical" evidence="14">
    <location>
        <begin position="258"/>
        <end position="279"/>
    </location>
</feature>
<keyword evidence="9" id="KW-0479">Metal-binding</keyword>
<evidence type="ECO:0000256" key="12">
    <source>
        <dbReference type="ARBA" id="ARBA00023136"/>
    </source>
</evidence>
<dbReference type="InterPro" id="IPR054479">
    <property type="entry name" value="AglB-like_core"/>
</dbReference>
<feature type="transmembrane region" description="Helical" evidence="14">
    <location>
        <begin position="291"/>
        <end position="310"/>
    </location>
</feature>
<name>B9M4Q8_GEODF</name>
<comment type="pathway">
    <text evidence="4">Protein modification; protein glycosylation.</text>
</comment>
<evidence type="ECO:0000256" key="3">
    <source>
        <dbReference type="ARBA" id="ARBA00004127"/>
    </source>
</evidence>
<dbReference type="Pfam" id="PF02516">
    <property type="entry name" value="STT3"/>
    <property type="match status" value="1"/>
</dbReference>
<dbReference type="KEGG" id="geo:Geob_1424"/>
<feature type="transmembrane region" description="Helical" evidence="14">
    <location>
        <begin position="435"/>
        <end position="455"/>
    </location>
</feature>
<feature type="transmembrane region" description="Helical" evidence="14">
    <location>
        <begin position="101"/>
        <end position="122"/>
    </location>
</feature>
<feature type="domain" description="Oligosaccharyl transferase STT3 N-terminal" evidence="15">
    <location>
        <begin position="22"/>
        <end position="353"/>
    </location>
</feature>
<protein>
    <submittedName>
        <fullName evidence="18">Membrane protein</fullName>
    </submittedName>
</protein>
<feature type="transmembrane region" description="Helical" evidence="14">
    <location>
        <begin position="190"/>
        <end position="213"/>
    </location>
</feature>
<keyword evidence="13" id="KW-0464">Manganese</keyword>
<dbReference type="InterPro" id="IPR048307">
    <property type="entry name" value="STT3_N"/>
</dbReference>
<dbReference type="GO" id="GO:0012505">
    <property type="term" value="C:endomembrane system"/>
    <property type="evidence" value="ECO:0007669"/>
    <property type="project" value="UniProtKB-SubCell"/>
</dbReference>
<evidence type="ECO:0000256" key="11">
    <source>
        <dbReference type="ARBA" id="ARBA00022989"/>
    </source>
</evidence>
<dbReference type="GO" id="GO:0046872">
    <property type="term" value="F:metal ion binding"/>
    <property type="evidence" value="ECO:0007669"/>
    <property type="project" value="UniProtKB-KW"/>
</dbReference>
<dbReference type="UniPathway" id="UPA00378"/>
<keyword evidence="12 14" id="KW-0472">Membrane</keyword>
<evidence type="ECO:0000256" key="5">
    <source>
        <dbReference type="ARBA" id="ARBA00010810"/>
    </source>
</evidence>
<evidence type="ECO:0000256" key="2">
    <source>
        <dbReference type="ARBA" id="ARBA00001946"/>
    </source>
</evidence>
<dbReference type="InterPro" id="IPR003674">
    <property type="entry name" value="Oligo_trans_STT3"/>
</dbReference>
<evidence type="ECO:0000259" key="17">
    <source>
        <dbReference type="Pfam" id="PF22627"/>
    </source>
</evidence>
<comment type="subcellular location">
    <subcellularLocation>
        <location evidence="3">Endomembrane system</location>
        <topology evidence="3">Multi-pass membrane protein</topology>
    </subcellularLocation>
</comment>
<dbReference type="eggNOG" id="COG1287">
    <property type="taxonomic scope" value="Bacteria"/>
</dbReference>
<evidence type="ECO:0000256" key="10">
    <source>
        <dbReference type="ARBA" id="ARBA00022842"/>
    </source>
</evidence>
<comment type="cofactor">
    <cofactor evidence="1">
        <name>Mn(2+)</name>
        <dbReference type="ChEBI" id="CHEBI:29035"/>
    </cofactor>
</comment>
<evidence type="ECO:0000256" key="4">
    <source>
        <dbReference type="ARBA" id="ARBA00004922"/>
    </source>
</evidence>
<dbReference type="PANTHER" id="PTHR13872">
    <property type="entry name" value="DOLICHYL-DIPHOSPHOOLIGOSACCHARIDE--PROTEIN GLYCOSYLTRANSFERASE SUBUNIT"/>
    <property type="match status" value="1"/>
</dbReference>
<evidence type="ECO:0000256" key="7">
    <source>
        <dbReference type="ARBA" id="ARBA00022679"/>
    </source>
</evidence>
<keyword evidence="11 14" id="KW-1133">Transmembrane helix</keyword>
<feature type="transmembrane region" description="Helical" evidence="14">
    <location>
        <begin position="382"/>
        <end position="398"/>
    </location>
</feature>
<gene>
    <name evidence="18" type="ordered locus">Geob_1424</name>
</gene>
<keyword evidence="6" id="KW-0328">Glycosyltransferase</keyword>
<accession>B9M4Q8</accession>
<evidence type="ECO:0000313" key="18">
    <source>
        <dbReference type="EMBL" id="ACM19784.2"/>
    </source>
</evidence>
<dbReference type="InterPro" id="IPR041154">
    <property type="entry name" value="AglB_P1"/>
</dbReference>
<keyword evidence="19" id="KW-1185">Reference proteome</keyword>
<dbReference type="GO" id="GO:0016020">
    <property type="term" value="C:membrane"/>
    <property type="evidence" value="ECO:0007669"/>
    <property type="project" value="InterPro"/>
</dbReference>
<evidence type="ECO:0000256" key="13">
    <source>
        <dbReference type="ARBA" id="ARBA00023211"/>
    </source>
</evidence>
<dbReference type="Pfam" id="PF22627">
    <property type="entry name" value="AglB_core-like"/>
    <property type="match status" value="1"/>
</dbReference>
<dbReference type="HOGENOM" id="CLU_3439434_0_0_7"/>
<dbReference type="Proteomes" id="UP000007721">
    <property type="component" value="Chromosome"/>
</dbReference>
<feature type="domain" description="AglB-like core" evidence="17">
    <location>
        <begin position="469"/>
        <end position="559"/>
    </location>
</feature>
<dbReference type="AlphaFoldDB" id="B9M4Q8"/>
<keyword evidence="10" id="KW-0460">Magnesium</keyword>
<evidence type="ECO:0000259" key="15">
    <source>
        <dbReference type="Pfam" id="PF02516"/>
    </source>
</evidence>
<keyword evidence="7" id="KW-0808">Transferase</keyword>
<feature type="transmembrane region" description="Helical" evidence="14">
    <location>
        <begin position="358"/>
        <end position="375"/>
    </location>
</feature>
<dbReference type="CAZy" id="GT66">
    <property type="family name" value="Glycosyltransferase Family 66"/>
</dbReference>